<dbReference type="PROSITE" id="PS51842">
    <property type="entry name" value="IF_ROD_2"/>
    <property type="match status" value="1"/>
</dbReference>
<feature type="coiled-coil region" evidence="13">
    <location>
        <begin position="112"/>
        <end position="146"/>
    </location>
</feature>
<evidence type="ECO:0000256" key="1">
    <source>
        <dbReference type="ARBA" id="ARBA00004123"/>
    </source>
</evidence>
<dbReference type="SUPFAM" id="SSF64593">
    <property type="entry name" value="Intermediate filament protein, coiled coil region"/>
    <property type="match status" value="2"/>
</dbReference>
<evidence type="ECO:0000256" key="4">
    <source>
        <dbReference type="ARBA" id="ARBA00022744"/>
    </source>
</evidence>
<dbReference type="OrthoDB" id="9041702at2759"/>
<comment type="subcellular location">
    <subcellularLocation>
        <location evidence="2">Cytoplasm</location>
    </subcellularLocation>
    <subcellularLocation>
        <location evidence="1">Nucleus</location>
    </subcellularLocation>
</comment>
<dbReference type="Gene3D" id="1.20.5.500">
    <property type="entry name" value="Single helix bin"/>
    <property type="match status" value="1"/>
</dbReference>
<evidence type="ECO:0000313" key="16">
    <source>
        <dbReference type="Proteomes" id="UP000694559"/>
    </source>
</evidence>
<keyword evidence="3" id="KW-0963">Cytoplasm</keyword>
<dbReference type="InterPro" id="IPR039008">
    <property type="entry name" value="IF_rod_dom"/>
</dbReference>
<protein>
    <recommendedName>
        <fullName evidence="9">Keratin, type I cytoskeletal 14</fullName>
    </recommendedName>
    <alternativeName>
        <fullName evidence="10">Cytokeratin-14</fullName>
    </alternativeName>
    <alternativeName>
        <fullName evidence="11">Keratin-14</fullName>
    </alternativeName>
</protein>
<dbReference type="FunFam" id="1.20.5.500:FF:000001">
    <property type="entry name" value="Type II keratin 23"/>
    <property type="match status" value="1"/>
</dbReference>
<feature type="domain" description="IF rod" evidence="14">
    <location>
        <begin position="108"/>
        <end position="419"/>
    </location>
</feature>
<evidence type="ECO:0000256" key="2">
    <source>
        <dbReference type="ARBA" id="ARBA00004496"/>
    </source>
</evidence>
<dbReference type="FunFam" id="1.20.5.170:FF:000002">
    <property type="entry name" value="Type I keratin KA11"/>
    <property type="match status" value="1"/>
</dbReference>
<comment type="similarity">
    <text evidence="12">Belongs to the intermediate filament family.</text>
</comment>
<dbReference type="Gene3D" id="1.20.5.1160">
    <property type="entry name" value="Vasodilator-stimulated phosphoprotein"/>
    <property type="match status" value="1"/>
</dbReference>
<dbReference type="Pfam" id="PF00038">
    <property type="entry name" value="Filament"/>
    <property type="match status" value="1"/>
</dbReference>
<keyword evidence="6 13" id="KW-0175">Coiled coil</keyword>
<dbReference type="GO" id="GO:0045095">
    <property type="term" value="C:keratin filament"/>
    <property type="evidence" value="ECO:0007669"/>
    <property type="project" value="TreeGrafter"/>
</dbReference>
<evidence type="ECO:0000259" key="14">
    <source>
        <dbReference type="PROSITE" id="PS51842"/>
    </source>
</evidence>
<dbReference type="SMART" id="SM01391">
    <property type="entry name" value="Filament"/>
    <property type="match status" value="1"/>
</dbReference>
<dbReference type="PANTHER" id="PTHR23239:SF368">
    <property type="entry name" value="KERATIN, TYPE I CYTOSKELETAL 14"/>
    <property type="match status" value="1"/>
</dbReference>
<evidence type="ECO:0000256" key="5">
    <source>
        <dbReference type="ARBA" id="ARBA00022754"/>
    </source>
</evidence>
<organism evidence="15 16">
    <name type="scientific">Naja naja</name>
    <name type="common">Indian cobra</name>
    <dbReference type="NCBI Taxonomy" id="35670"/>
    <lineage>
        <taxon>Eukaryota</taxon>
        <taxon>Metazoa</taxon>
        <taxon>Chordata</taxon>
        <taxon>Craniata</taxon>
        <taxon>Vertebrata</taxon>
        <taxon>Euteleostomi</taxon>
        <taxon>Lepidosauria</taxon>
        <taxon>Squamata</taxon>
        <taxon>Bifurcata</taxon>
        <taxon>Unidentata</taxon>
        <taxon>Episquamata</taxon>
        <taxon>Toxicofera</taxon>
        <taxon>Serpentes</taxon>
        <taxon>Colubroidea</taxon>
        <taxon>Elapidae</taxon>
        <taxon>Elapinae</taxon>
        <taxon>Naja</taxon>
    </lineage>
</organism>
<dbReference type="Gene3D" id="1.20.5.170">
    <property type="match status" value="1"/>
</dbReference>
<evidence type="ECO:0000256" key="10">
    <source>
        <dbReference type="ARBA" id="ARBA00041705"/>
    </source>
</evidence>
<keyword evidence="5 12" id="KW-0403">Intermediate filament</keyword>
<dbReference type="FunFam" id="1.20.5.1160:FF:000002">
    <property type="entry name" value="Type I keratin 10"/>
    <property type="match status" value="1"/>
</dbReference>
<name>A0A8C6X3X8_NAJNA</name>
<dbReference type="OMA" id="YNHYFRI"/>
<dbReference type="Proteomes" id="UP000694559">
    <property type="component" value="Unplaced"/>
</dbReference>
<feature type="coiled-coil region" evidence="13">
    <location>
        <begin position="183"/>
        <end position="297"/>
    </location>
</feature>
<keyword evidence="16" id="KW-1185">Reference proteome</keyword>
<dbReference type="InterPro" id="IPR018039">
    <property type="entry name" value="IF_conserved"/>
</dbReference>
<evidence type="ECO:0000256" key="8">
    <source>
        <dbReference type="ARBA" id="ARBA00037229"/>
    </source>
</evidence>
<feature type="coiled-coil region" evidence="13">
    <location>
        <begin position="363"/>
        <end position="418"/>
    </location>
</feature>
<dbReference type="GO" id="GO:0045109">
    <property type="term" value="P:intermediate filament organization"/>
    <property type="evidence" value="ECO:0007669"/>
    <property type="project" value="TreeGrafter"/>
</dbReference>
<comment type="function">
    <text evidence="8">The nonhelical tail domain is involved in promoting KRT5-KRT14 filaments to self-organize into large bundles and enhances the mechanical properties involved in resilience of keratin intermediate filaments in vitro.</text>
</comment>
<evidence type="ECO:0000313" key="15">
    <source>
        <dbReference type="Ensembl" id="ENSNNAP00000007092.1"/>
    </source>
</evidence>
<dbReference type="GO" id="GO:0005634">
    <property type="term" value="C:nucleus"/>
    <property type="evidence" value="ECO:0007669"/>
    <property type="project" value="UniProtKB-SubCell"/>
</dbReference>
<proteinExistence type="inferred from homology"/>
<dbReference type="PROSITE" id="PS00226">
    <property type="entry name" value="IF_ROD_1"/>
    <property type="match status" value="1"/>
</dbReference>
<evidence type="ECO:0000256" key="12">
    <source>
        <dbReference type="RuleBase" id="RU000685"/>
    </source>
</evidence>
<dbReference type="Ensembl" id="ENSNNAT00000007445.1">
    <property type="protein sequence ID" value="ENSNNAP00000007092.1"/>
    <property type="gene ID" value="ENSNNAG00000004052.1"/>
</dbReference>
<evidence type="ECO:0000256" key="3">
    <source>
        <dbReference type="ARBA" id="ARBA00022490"/>
    </source>
</evidence>
<evidence type="ECO:0000256" key="7">
    <source>
        <dbReference type="ARBA" id="ARBA00023242"/>
    </source>
</evidence>
<dbReference type="GO" id="GO:0030855">
    <property type="term" value="P:epithelial cell differentiation"/>
    <property type="evidence" value="ECO:0007669"/>
    <property type="project" value="TreeGrafter"/>
</dbReference>
<dbReference type="PRINTS" id="PR01248">
    <property type="entry name" value="TYPE1KERATIN"/>
</dbReference>
<dbReference type="InterPro" id="IPR002957">
    <property type="entry name" value="Keratin_I"/>
</dbReference>
<keyword evidence="4" id="KW-0416">Keratin</keyword>
<reference evidence="15" key="2">
    <citation type="submission" date="2025-09" db="UniProtKB">
        <authorList>
            <consortium name="Ensembl"/>
        </authorList>
    </citation>
    <scope>IDENTIFICATION</scope>
</reference>
<sequence length="468" mass="51888">MSTTIRHYTSTSSSSMKGPVGFSGENLVHFGRGCHAPGSHGGPGGISVSTARCVSGIGNTLGGTYGGSSYCSTFTGGPGGGLSGSLGGGLTGGFVGGSGSDILLTGSEKETMQNLNDRLAAYLDKVRALEEANASLEVKIKEWYQDQAPGPDRDYSHYFRIMEDLRNKILSATIGNADVLLQIDNAKLTADDFKNKLETEQALRMSVESDINGLRNVLDDLTSTRIHLEKDIELLTEELLHLKRNHEEEMRLLQSQMGGEITVEMDAAPGVDLTKILADMREQYENLAEKNRRDAEQWFFSKTEELNREVAINTEQLQSGQTEVLELRRSLQGLEIDLQAQLSTKAALEGTLADIESRYSVQLAQIQGLIINLEEELATLRCDMERQNHEYKILLDVKTRLEQEIATYRRLLEGEELSHYFKLLLVHIVDTLSWAIVIAMVVNQIQLMTKVVFKQDLILYLLPLLAYQ</sequence>
<accession>A0A8C6X3X8</accession>
<evidence type="ECO:0000256" key="13">
    <source>
        <dbReference type="SAM" id="Coils"/>
    </source>
</evidence>
<dbReference type="GO" id="GO:0005737">
    <property type="term" value="C:cytoplasm"/>
    <property type="evidence" value="ECO:0007669"/>
    <property type="project" value="UniProtKB-SubCell"/>
</dbReference>
<dbReference type="GeneTree" id="ENSGT00950000182969"/>
<evidence type="ECO:0000256" key="11">
    <source>
        <dbReference type="ARBA" id="ARBA00042490"/>
    </source>
</evidence>
<dbReference type="AlphaFoldDB" id="A0A8C6X3X8"/>
<keyword evidence="7" id="KW-0539">Nucleus</keyword>
<evidence type="ECO:0000256" key="9">
    <source>
        <dbReference type="ARBA" id="ARBA00040326"/>
    </source>
</evidence>
<reference evidence="15" key="1">
    <citation type="submission" date="2025-08" db="UniProtKB">
        <authorList>
            <consortium name="Ensembl"/>
        </authorList>
    </citation>
    <scope>IDENTIFICATION</scope>
</reference>
<dbReference type="GO" id="GO:0005198">
    <property type="term" value="F:structural molecule activity"/>
    <property type="evidence" value="ECO:0007669"/>
    <property type="project" value="InterPro"/>
</dbReference>
<evidence type="ECO:0000256" key="6">
    <source>
        <dbReference type="ARBA" id="ARBA00023054"/>
    </source>
</evidence>
<dbReference type="PANTHER" id="PTHR23239">
    <property type="entry name" value="INTERMEDIATE FILAMENT"/>
    <property type="match status" value="1"/>
</dbReference>